<comment type="caution">
    <text evidence="5">The sequence shown here is derived from an EMBL/GenBank/DDBJ whole genome shotgun (WGS) entry which is preliminary data.</text>
</comment>
<dbReference type="AlphaFoldDB" id="A0AAD9MV84"/>
<organism evidence="5 6">
    <name type="scientific">Paralvinella palmiformis</name>
    <dbReference type="NCBI Taxonomy" id="53620"/>
    <lineage>
        <taxon>Eukaryota</taxon>
        <taxon>Metazoa</taxon>
        <taxon>Spiralia</taxon>
        <taxon>Lophotrochozoa</taxon>
        <taxon>Annelida</taxon>
        <taxon>Polychaeta</taxon>
        <taxon>Sedentaria</taxon>
        <taxon>Canalipalpata</taxon>
        <taxon>Terebellida</taxon>
        <taxon>Terebelliformia</taxon>
        <taxon>Alvinellidae</taxon>
        <taxon>Paralvinella</taxon>
    </lineage>
</organism>
<evidence type="ECO:0000256" key="1">
    <source>
        <dbReference type="ARBA" id="ARBA00022574"/>
    </source>
</evidence>
<dbReference type="InterPro" id="IPR049092">
    <property type="entry name" value="MIOS_a-sol"/>
</dbReference>
<dbReference type="EMBL" id="JAODUP010000589">
    <property type="protein sequence ID" value="KAK2146680.1"/>
    <property type="molecule type" value="Genomic_DNA"/>
</dbReference>
<gene>
    <name evidence="5" type="ORF">LSH36_589g01076</name>
</gene>
<protein>
    <recommendedName>
        <fullName evidence="7">WD repeat protein mio zinc-ribbon like domain-containing protein</fullName>
    </recommendedName>
</protein>
<name>A0AAD9MV84_9ANNE</name>
<dbReference type="InterPro" id="IPR037593">
    <property type="entry name" value="MIOS/Sea4"/>
</dbReference>
<evidence type="ECO:0000313" key="5">
    <source>
        <dbReference type="EMBL" id="KAK2146680.1"/>
    </source>
</evidence>
<evidence type="ECO:0000259" key="4">
    <source>
        <dbReference type="Pfam" id="PF21719"/>
    </source>
</evidence>
<dbReference type="Proteomes" id="UP001208570">
    <property type="component" value="Unassembled WGS sequence"/>
</dbReference>
<dbReference type="PANTHER" id="PTHR16453:SF9">
    <property type="entry name" value="GATOR COMPLEX PROTEIN MIOS"/>
    <property type="match status" value="1"/>
</dbReference>
<accession>A0AAD9MV84</accession>
<dbReference type="PANTHER" id="PTHR16453">
    <property type="entry name" value="WD40 DOMAIN-CONTAINING PROTEIN MIO FAMILY MEMBER"/>
    <property type="match status" value="1"/>
</dbReference>
<evidence type="ECO:0000259" key="3">
    <source>
        <dbReference type="Pfam" id="PF17034"/>
    </source>
</evidence>
<dbReference type="InterPro" id="IPR031488">
    <property type="entry name" value="Zn_ribbon_mio"/>
</dbReference>
<dbReference type="GO" id="GO:1904263">
    <property type="term" value="P:positive regulation of TORC1 signaling"/>
    <property type="evidence" value="ECO:0007669"/>
    <property type="project" value="TreeGrafter"/>
</dbReference>
<feature type="domain" description="MIOS-like alpha-solenoid" evidence="4">
    <location>
        <begin position="57"/>
        <end position="301"/>
    </location>
</feature>
<dbReference type="CDD" id="cd16691">
    <property type="entry name" value="mRING-H2-C3H3C2_Mio"/>
    <property type="match status" value="1"/>
</dbReference>
<dbReference type="Pfam" id="PF21719">
    <property type="entry name" value="MIOS_a-sol"/>
    <property type="match status" value="1"/>
</dbReference>
<dbReference type="GO" id="GO:0034198">
    <property type="term" value="P:cellular response to amino acid starvation"/>
    <property type="evidence" value="ECO:0007669"/>
    <property type="project" value="TreeGrafter"/>
</dbReference>
<keyword evidence="2" id="KW-0677">Repeat</keyword>
<keyword evidence="1" id="KW-0853">WD repeat</keyword>
<proteinExistence type="predicted"/>
<evidence type="ECO:0000256" key="2">
    <source>
        <dbReference type="ARBA" id="ARBA00022737"/>
    </source>
</evidence>
<evidence type="ECO:0000313" key="6">
    <source>
        <dbReference type="Proteomes" id="UP001208570"/>
    </source>
</evidence>
<dbReference type="Pfam" id="PF17034">
    <property type="entry name" value="zinc_ribbon_16"/>
    <property type="match status" value="1"/>
</dbReference>
<reference evidence="5" key="1">
    <citation type="journal article" date="2023" name="Mol. Biol. Evol.">
        <title>Third-Generation Sequencing Reveals the Adaptive Role of the Epigenome in Three Deep-Sea Polychaetes.</title>
        <authorList>
            <person name="Perez M."/>
            <person name="Aroh O."/>
            <person name="Sun Y."/>
            <person name="Lan Y."/>
            <person name="Juniper S.K."/>
            <person name="Young C.R."/>
            <person name="Angers B."/>
            <person name="Qian P.Y."/>
        </authorList>
    </citation>
    <scope>NUCLEOTIDE SEQUENCE</scope>
    <source>
        <strain evidence="5">P08H-3</strain>
    </source>
</reference>
<evidence type="ECO:0008006" key="7">
    <source>
        <dbReference type="Google" id="ProtNLM"/>
    </source>
</evidence>
<feature type="domain" description="GATOR2 complex protein MIO zinc-ribbon like" evidence="3">
    <location>
        <begin position="420"/>
        <end position="536"/>
    </location>
</feature>
<keyword evidence="6" id="KW-1185">Reference proteome</keyword>
<dbReference type="GO" id="GO:0005737">
    <property type="term" value="C:cytoplasm"/>
    <property type="evidence" value="ECO:0007669"/>
    <property type="project" value="TreeGrafter"/>
</dbReference>
<sequence>MLTVTESASVRDIRIFERIGPCWSPEGHLSWVSGQQLWQIDVKKTCKDNVEDISALMYNRAKEGYGIQERIEDNIKLVGSDRSLKDLWQWIQYMKDLLASAGGEEIPRSPRQNMITRPSMPALHQGIKMLLCDTNTTMPPSESIWSWQTVDGYKSVGQQKIYQSPERMKVLELCGWCYSRDTPSAPIIDKLQSLGQFERAAAVAVFNMKLGRAIEVLHEGSKSSHNDSNKINLSVVAMALSGFSEENMMWHEISSRLSVELQHPYLRVMFSVLTMDNEDWYSIVNDSQLEVCDRVAIACFYLPDSKLSEFIEKMQTDLSSTGDLSGILLTGFSQDCLDLFQTYVDYTGDVQTAAVALIQCIPNPETSKDPRLQQWIDTYRDLLDTWKLWHQRAQFDVYRQKCGRTSHSIPWGQPQVFVSCNFCGKSVSFNSLATRSRTFMFGGTAAHKPRVTSCPSCRKPLPRCALCLINMGTSAGGGSKQPDTKDKDRDNRRLARFSDWFTWCQSCRHGGHAEHMAEWYREHLECPVTGCNCKCASIDVIGNLVTDPSSTSS</sequence>